<sequence>MKTTIMLLVIAFSNAALAQSYEEDVDYIQSIYGKEKKMLVADFIRLEGTQKDSFWQLYDEYEGKRKALGKKRVQLLQKYADSYATMDDATASQVIRETAALAAETDKLVFTYFKKMEKVAGSKAAAQFYELEVYFLSAIRLAILKNIPFIGELK</sequence>
<dbReference type="RefSeq" id="WP_254167530.1">
    <property type="nucleotide sequence ID" value="NZ_JAHESF010000026.1"/>
</dbReference>
<protein>
    <recommendedName>
        <fullName evidence="4">Sensor of ECF-type sigma factor</fullName>
    </recommendedName>
</protein>
<feature type="chain" id="PRO_5042864762" description="Sensor of ECF-type sigma factor" evidence="1">
    <location>
        <begin position="19"/>
        <end position="154"/>
    </location>
</feature>
<keyword evidence="1" id="KW-0732">Signal</keyword>
<gene>
    <name evidence="2" type="ORF">KK083_21685</name>
</gene>
<dbReference type="AlphaFoldDB" id="A0AAP2DNB8"/>
<dbReference type="EMBL" id="JAHESF010000026">
    <property type="protein sequence ID" value="MBT1699525.1"/>
    <property type="molecule type" value="Genomic_DNA"/>
</dbReference>
<feature type="signal peptide" evidence="1">
    <location>
        <begin position="1"/>
        <end position="18"/>
    </location>
</feature>
<evidence type="ECO:0000313" key="2">
    <source>
        <dbReference type="EMBL" id="MBT1699525.1"/>
    </source>
</evidence>
<evidence type="ECO:0008006" key="4">
    <source>
        <dbReference type="Google" id="ProtNLM"/>
    </source>
</evidence>
<keyword evidence="3" id="KW-1185">Reference proteome</keyword>
<name>A0AAP2DNB8_9BACT</name>
<evidence type="ECO:0000313" key="3">
    <source>
        <dbReference type="Proteomes" id="UP001319200"/>
    </source>
</evidence>
<accession>A0AAP2DNB8</accession>
<dbReference type="Proteomes" id="UP001319200">
    <property type="component" value="Unassembled WGS sequence"/>
</dbReference>
<comment type="caution">
    <text evidence="2">The sequence shown here is derived from an EMBL/GenBank/DDBJ whole genome shotgun (WGS) entry which is preliminary data.</text>
</comment>
<reference evidence="2 3" key="1">
    <citation type="submission" date="2021-05" db="EMBL/GenBank/DDBJ databases">
        <title>A Polyphasic approach of four new species of the genus Ohtaekwangia: Ohtaekwangia histidinii sp. nov., Ohtaekwangia cretensis sp. nov., Ohtaekwangia indiensis sp. nov., Ohtaekwangia reichenbachii sp. nov. from diverse environment.</title>
        <authorList>
            <person name="Octaviana S."/>
        </authorList>
    </citation>
    <scope>NUCLEOTIDE SEQUENCE [LARGE SCALE GENOMIC DNA]</scope>
    <source>
        <strain evidence="2 3">PWU4</strain>
    </source>
</reference>
<evidence type="ECO:0000256" key="1">
    <source>
        <dbReference type="SAM" id="SignalP"/>
    </source>
</evidence>
<organism evidence="2 3">
    <name type="scientific">Chryseosolibacter histidini</name>
    <dbReference type="NCBI Taxonomy" id="2782349"/>
    <lineage>
        <taxon>Bacteria</taxon>
        <taxon>Pseudomonadati</taxon>
        <taxon>Bacteroidota</taxon>
        <taxon>Cytophagia</taxon>
        <taxon>Cytophagales</taxon>
        <taxon>Chryseotaleaceae</taxon>
        <taxon>Chryseosolibacter</taxon>
    </lineage>
</organism>
<proteinExistence type="predicted"/>